<organism evidence="1 2">
    <name type="scientific">Cnaphalocrocis medinalis granulovirus</name>
    <dbReference type="NCBI Taxonomy" id="1750712"/>
    <lineage>
        <taxon>Viruses</taxon>
        <taxon>Viruses incertae sedis</taxon>
        <taxon>Naldaviricetes</taxon>
        <taxon>Lefavirales</taxon>
        <taxon>Baculoviridae</taxon>
        <taxon>Betabaculovirus</taxon>
        <taxon>Betabaculovirus cnamedinalis</taxon>
    </lineage>
</organism>
<dbReference type="OrthoDB" id="7191at10239"/>
<name>A0A109WW60_9BBAC</name>
<dbReference type="KEGG" id="vg:26855075"/>
<dbReference type="Proteomes" id="UP000202719">
    <property type="component" value="Segment"/>
</dbReference>
<dbReference type="InterPro" id="IPR006725">
    <property type="entry name" value="PIF2"/>
</dbReference>
<dbReference type="GeneID" id="26855075"/>
<gene>
    <name evidence="1" type="primary">pif-2</name>
</gene>
<evidence type="ECO:0000313" key="2">
    <source>
        <dbReference type="Proteomes" id="UP000202719"/>
    </source>
</evidence>
<protein>
    <submittedName>
        <fullName evidence="1">Pif-2</fullName>
    </submittedName>
</protein>
<dbReference type="EMBL" id="KU593505">
    <property type="protein sequence ID" value="AMF83800.2"/>
    <property type="molecule type" value="Genomic_DNA"/>
</dbReference>
<accession>A0A109WW60</accession>
<dbReference type="RefSeq" id="YP_009229967.2">
    <property type="nucleotide sequence ID" value="NC_029304.2"/>
</dbReference>
<dbReference type="Pfam" id="PF04631">
    <property type="entry name" value="PIF2"/>
    <property type="match status" value="1"/>
</dbReference>
<sequence>MFLLISIIFVLCVLLLYKPLYVAHKNVYDEKLERNELLNNEEFRESVRRRRYAPLHILPTFRWYNNFDTLEGSSNCFSLPIMVTTTDEGVFDCTAVCNDERAVYFFVRPTDVFIINGSRLMSGGYCTMNSVPRNCNTETSLIVHSVNQWTCIAEDPRYFAGESNMIQMAGRQHSDQILPEELDKIVLYDNLLQRPVDITRNTFRTSWQDIVVSDVDGSEKPRFEVRCDALDIRHNRMFNNPLNTIECLPNVCTSVQWVHRDVKPIFETGECDCGDVNTTRVEHIDQHDSSSRCAGVTNRLNTTENSYQFRVNCLSLDTLVSEYTPHKHLCPPDLFNQNTDFAFVVVLNGVVPLSGNGLDEPTTRLWRETRNRIVWRKFDR</sequence>
<evidence type="ECO:0000313" key="1">
    <source>
        <dbReference type="EMBL" id="AMF83800.2"/>
    </source>
</evidence>
<keyword evidence="2" id="KW-1185">Reference proteome</keyword>
<reference evidence="1 2" key="1">
    <citation type="journal article" date="2015" name="Virol. Sin.">
        <title>Genome sequencing and analysis of a granulovirus isolated from the Asiatic rice leafroller, Cnaphalocrocis medinalis.</title>
        <authorList>
            <person name="Zhang S."/>
            <person name="Zhu Z."/>
            <person name="Sun S."/>
            <person name="Chen Q."/>
            <person name="Deng F."/>
            <person name="Yang K."/>
        </authorList>
    </citation>
    <scope>NUCLEOTIDE SEQUENCE [LARGE SCALE GENOMIC DNA]</scope>
    <source>
        <strain evidence="1 2">Enping</strain>
    </source>
</reference>
<proteinExistence type="predicted"/>